<dbReference type="Proteomes" id="UP000183275">
    <property type="component" value="Unassembled WGS sequence"/>
</dbReference>
<organism evidence="2 3">
    <name type="scientific">Natrinema salifodinae</name>
    <dbReference type="NCBI Taxonomy" id="1202768"/>
    <lineage>
        <taxon>Archaea</taxon>
        <taxon>Methanobacteriati</taxon>
        <taxon>Methanobacteriota</taxon>
        <taxon>Stenosarchaea group</taxon>
        <taxon>Halobacteria</taxon>
        <taxon>Halobacteriales</taxon>
        <taxon>Natrialbaceae</taxon>
        <taxon>Natrinema</taxon>
    </lineage>
</organism>
<protein>
    <submittedName>
        <fullName evidence="2">Uncharacterized protein</fullName>
    </submittedName>
</protein>
<evidence type="ECO:0000256" key="1">
    <source>
        <dbReference type="SAM" id="MobiDB-lite"/>
    </source>
</evidence>
<feature type="compositionally biased region" description="Polar residues" evidence="1">
    <location>
        <begin position="16"/>
        <end position="26"/>
    </location>
</feature>
<reference evidence="3" key="1">
    <citation type="submission" date="2016-10" db="EMBL/GenBank/DDBJ databases">
        <authorList>
            <person name="Varghese N."/>
        </authorList>
    </citation>
    <scope>NUCLEOTIDE SEQUENCE [LARGE SCALE GENOMIC DNA]</scope>
    <source>
        <strain evidence="3">CGMCC 1.12284</strain>
    </source>
</reference>
<keyword evidence="3" id="KW-1185">Reference proteome</keyword>
<gene>
    <name evidence="2" type="ORF">SAMN05216285_4146</name>
</gene>
<dbReference type="RefSeq" id="WP_049991490.1">
    <property type="nucleotide sequence ID" value="NZ_FOIS01000007.1"/>
</dbReference>
<evidence type="ECO:0000313" key="3">
    <source>
        <dbReference type="Proteomes" id="UP000183275"/>
    </source>
</evidence>
<sequence>MRSLDSPRLNYGGTDTGAQTATNHQPQPCVVGTADGEIDVSLPATPSYDRDYDSFLTLAEAVDQ</sequence>
<feature type="region of interest" description="Disordered" evidence="1">
    <location>
        <begin position="1"/>
        <end position="26"/>
    </location>
</feature>
<name>A0A1I0QY51_9EURY</name>
<dbReference type="EMBL" id="FOIS01000007">
    <property type="protein sequence ID" value="SEW32788.1"/>
    <property type="molecule type" value="Genomic_DNA"/>
</dbReference>
<evidence type="ECO:0000313" key="2">
    <source>
        <dbReference type="EMBL" id="SEW32788.1"/>
    </source>
</evidence>
<dbReference type="STRING" id="1202768.SAMN05216285_4146"/>
<accession>A0A1I0QY51</accession>
<proteinExistence type="predicted"/>
<dbReference type="OrthoDB" id="204094at2157"/>
<dbReference type="AlphaFoldDB" id="A0A1I0QY51"/>